<proteinExistence type="predicted"/>
<dbReference type="CDD" id="cd05008">
    <property type="entry name" value="SIS_GlmS_GlmD_1"/>
    <property type="match status" value="1"/>
</dbReference>
<keyword evidence="1" id="KW-0677">Repeat</keyword>
<name>A0A7V4TZD3_CALAY</name>
<gene>
    <name evidence="3" type="ORF">ENK44_05755</name>
</gene>
<dbReference type="Pfam" id="PF01380">
    <property type="entry name" value="SIS"/>
    <property type="match status" value="1"/>
</dbReference>
<evidence type="ECO:0000259" key="2">
    <source>
        <dbReference type="PROSITE" id="PS51464"/>
    </source>
</evidence>
<dbReference type="Gene3D" id="3.40.50.10490">
    <property type="entry name" value="Glucose-6-phosphate isomerase like protein, domain 1"/>
    <property type="match status" value="2"/>
</dbReference>
<organism evidence="3">
    <name type="scientific">Caldithrix abyssi</name>
    <dbReference type="NCBI Taxonomy" id="187145"/>
    <lineage>
        <taxon>Bacteria</taxon>
        <taxon>Pseudomonadati</taxon>
        <taxon>Calditrichota</taxon>
        <taxon>Calditrichia</taxon>
        <taxon>Calditrichales</taxon>
        <taxon>Calditrichaceae</taxon>
        <taxon>Caldithrix</taxon>
    </lineage>
</organism>
<dbReference type="GO" id="GO:1901135">
    <property type="term" value="P:carbohydrate derivative metabolic process"/>
    <property type="evidence" value="ECO:0007669"/>
    <property type="project" value="InterPro"/>
</dbReference>
<comment type="caution">
    <text evidence="3">The sequence shown here is derived from an EMBL/GenBank/DDBJ whole genome shotgun (WGS) entry which is preliminary data.</text>
</comment>
<evidence type="ECO:0000313" key="3">
    <source>
        <dbReference type="EMBL" id="HGY55180.1"/>
    </source>
</evidence>
<dbReference type="PANTHER" id="PTHR10937:SF4">
    <property type="entry name" value="GLUCOSAMINE-6-PHOSPHATE DEAMINASE"/>
    <property type="match status" value="1"/>
</dbReference>
<dbReference type="PANTHER" id="PTHR10937">
    <property type="entry name" value="GLUCOSAMINE--FRUCTOSE-6-PHOSPHATE AMINOTRANSFERASE, ISOMERIZING"/>
    <property type="match status" value="1"/>
</dbReference>
<dbReference type="InterPro" id="IPR046348">
    <property type="entry name" value="SIS_dom_sf"/>
</dbReference>
<dbReference type="SUPFAM" id="SSF53697">
    <property type="entry name" value="SIS domain"/>
    <property type="match status" value="1"/>
</dbReference>
<dbReference type="InterPro" id="IPR001347">
    <property type="entry name" value="SIS_dom"/>
</dbReference>
<evidence type="ECO:0000256" key="1">
    <source>
        <dbReference type="ARBA" id="ARBA00022737"/>
    </source>
</evidence>
<dbReference type="Proteomes" id="UP000885779">
    <property type="component" value="Unassembled WGS sequence"/>
</dbReference>
<dbReference type="EMBL" id="DRQG01000053">
    <property type="protein sequence ID" value="HGY55180.1"/>
    <property type="molecule type" value="Genomic_DNA"/>
</dbReference>
<reference evidence="3" key="1">
    <citation type="journal article" date="2020" name="mSystems">
        <title>Genome- and Community-Level Interaction Insights into Carbon Utilization and Element Cycling Functions of Hydrothermarchaeota in Hydrothermal Sediment.</title>
        <authorList>
            <person name="Zhou Z."/>
            <person name="Liu Y."/>
            <person name="Xu W."/>
            <person name="Pan J."/>
            <person name="Luo Z.H."/>
            <person name="Li M."/>
        </authorList>
    </citation>
    <scope>NUCLEOTIDE SEQUENCE [LARGE SCALE GENOMIC DNA]</scope>
    <source>
        <strain evidence="3">HyVt-577</strain>
    </source>
</reference>
<feature type="domain" description="SIS" evidence="2">
    <location>
        <begin position="67"/>
        <end position="217"/>
    </location>
</feature>
<sequence>MKLQYIHNESKRKLSGGLVHSYLGIHEDELKEMGGVFTAREIAHQPSVWRKTKTLFLQHLPEITSFLDNVFSLQDLNIILTGAGTSAFIGDVLQGPMQKLTGKTVQAVATTDMVTHPRLYLKEEQPTLLISFARSGNSPESIKSVQLAEQLCRNIYHFIITCNMEGNLAKNATGDNTFVFLLPPESDDKSLAMTSSFTSMLLSGLFLASYNDVENLSKEFDKLIQYAAVIFDRYLDDLRKVALLDFDRAVFLGSGLFQGIARESHLKLQELSDGKVICKYDTFLGFRHGPKAVINNKTLLAFLFSNDSYVRLYEKDLVNDINNGEKGIFRIGVMEDEIDVDVDLKIILNRDKKVEPIRECMLTVVSVIPAQVIGFFKSMYLGLKPDSPSESGTITRVVRGVRLYSYEEETTYSSTEAV</sequence>
<dbReference type="GO" id="GO:0097367">
    <property type="term" value="F:carbohydrate derivative binding"/>
    <property type="evidence" value="ECO:0007669"/>
    <property type="project" value="InterPro"/>
</dbReference>
<protein>
    <submittedName>
        <fullName evidence="3">SIS domain-containing protein</fullName>
    </submittedName>
</protein>
<accession>A0A7V4TZD3</accession>
<dbReference type="PROSITE" id="PS51464">
    <property type="entry name" value="SIS"/>
    <property type="match status" value="1"/>
</dbReference>
<dbReference type="AlphaFoldDB" id="A0A7V4TZD3"/>
<dbReference type="InterPro" id="IPR035466">
    <property type="entry name" value="GlmS/AgaS_SIS"/>
</dbReference>